<evidence type="ECO:0000313" key="2">
    <source>
        <dbReference type="EMBL" id="MEQ2219610.1"/>
    </source>
</evidence>
<keyword evidence="1" id="KW-1133">Transmembrane helix</keyword>
<evidence type="ECO:0008006" key="4">
    <source>
        <dbReference type="Google" id="ProtNLM"/>
    </source>
</evidence>
<evidence type="ECO:0000313" key="3">
    <source>
        <dbReference type="Proteomes" id="UP001434883"/>
    </source>
</evidence>
<organism evidence="2 3">
    <name type="scientific">Xenoophorus captivus</name>
    <dbReference type="NCBI Taxonomy" id="1517983"/>
    <lineage>
        <taxon>Eukaryota</taxon>
        <taxon>Metazoa</taxon>
        <taxon>Chordata</taxon>
        <taxon>Craniata</taxon>
        <taxon>Vertebrata</taxon>
        <taxon>Euteleostomi</taxon>
        <taxon>Actinopterygii</taxon>
        <taxon>Neopterygii</taxon>
        <taxon>Teleostei</taxon>
        <taxon>Neoteleostei</taxon>
        <taxon>Acanthomorphata</taxon>
        <taxon>Ovalentaria</taxon>
        <taxon>Atherinomorphae</taxon>
        <taxon>Cyprinodontiformes</taxon>
        <taxon>Goodeidae</taxon>
        <taxon>Xenoophorus</taxon>
    </lineage>
</organism>
<accession>A0ABV0SGE9</accession>
<gene>
    <name evidence="2" type="ORF">XENOCAPTIV_020769</name>
</gene>
<keyword evidence="3" id="KW-1185">Reference proteome</keyword>
<feature type="transmembrane region" description="Helical" evidence="1">
    <location>
        <begin position="71"/>
        <end position="89"/>
    </location>
</feature>
<name>A0ABV0SGE9_9TELE</name>
<reference evidence="2 3" key="1">
    <citation type="submission" date="2021-06" db="EMBL/GenBank/DDBJ databases">
        <authorList>
            <person name="Palmer J.M."/>
        </authorList>
    </citation>
    <scope>NUCLEOTIDE SEQUENCE [LARGE SCALE GENOMIC DNA]</scope>
    <source>
        <strain evidence="2 3">XC_2019</strain>
        <tissue evidence="2">Muscle</tissue>
    </source>
</reference>
<dbReference type="EMBL" id="JAHRIN010080118">
    <property type="protein sequence ID" value="MEQ2219610.1"/>
    <property type="molecule type" value="Genomic_DNA"/>
</dbReference>
<proteinExistence type="predicted"/>
<comment type="caution">
    <text evidence="2">The sequence shown here is derived from an EMBL/GenBank/DDBJ whole genome shotgun (WGS) entry which is preliminary data.</text>
</comment>
<keyword evidence="1" id="KW-0812">Transmembrane</keyword>
<evidence type="ECO:0000256" key="1">
    <source>
        <dbReference type="SAM" id="Phobius"/>
    </source>
</evidence>
<protein>
    <recommendedName>
        <fullName evidence="4">Transmembrane protein</fullName>
    </recommendedName>
</protein>
<keyword evidence="1" id="KW-0472">Membrane</keyword>
<sequence>MVFFETVVPALFRSLMRSWSRVLPFFSVLLLFCSSVFPSFLPSVLSALCPSPHSFILSFFPKSFLFSLHPSFSLSFLFFFLLVLIYASYNVTKMGMFQTLFKRTLCFD</sequence>
<dbReference type="Proteomes" id="UP001434883">
    <property type="component" value="Unassembled WGS sequence"/>
</dbReference>